<sequence length="55" mass="5833">MDYVGKRHGIPVVSIPSRLEHRSICSLGISDLPGMTFPSLPSLLVQAVGQACVQA</sequence>
<accession>A0A6J4HS67</accession>
<reference evidence="1" key="1">
    <citation type="submission" date="2020-02" db="EMBL/GenBank/DDBJ databases">
        <authorList>
            <person name="Meier V. D."/>
        </authorList>
    </citation>
    <scope>NUCLEOTIDE SEQUENCE</scope>
    <source>
        <strain evidence="1">AVDCRST_MAG93</strain>
    </source>
</reference>
<gene>
    <name evidence="1" type="ORF">AVDCRST_MAG93-912</name>
</gene>
<evidence type="ECO:0000313" key="1">
    <source>
        <dbReference type="EMBL" id="CAA9231845.1"/>
    </source>
</evidence>
<protein>
    <submittedName>
        <fullName evidence="1">Uncharacterized protein</fullName>
    </submittedName>
</protein>
<name>A0A6J4HS67_9CHLR</name>
<dbReference type="AlphaFoldDB" id="A0A6J4HS67"/>
<proteinExistence type="predicted"/>
<dbReference type="EMBL" id="CADCTR010000298">
    <property type="protein sequence ID" value="CAA9231845.1"/>
    <property type="molecule type" value="Genomic_DNA"/>
</dbReference>
<organism evidence="1">
    <name type="scientific">uncultured Chloroflexia bacterium</name>
    <dbReference type="NCBI Taxonomy" id="1672391"/>
    <lineage>
        <taxon>Bacteria</taxon>
        <taxon>Bacillati</taxon>
        <taxon>Chloroflexota</taxon>
        <taxon>Chloroflexia</taxon>
        <taxon>environmental samples</taxon>
    </lineage>
</organism>